<organism evidence="4 5">
    <name type="scientific">Candidatus Kaiserbacteria bacterium CG10_big_fil_rev_8_21_14_0_10_44_10</name>
    <dbReference type="NCBI Taxonomy" id="1974606"/>
    <lineage>
        <taxon>Bacteria</taxon>
        <taxon>Candidatus Kaiseribacteriota</taxon>
    </lineage>
</organism>
<comment type="caution">
    <text evidence="4">The sequence shown here is derived from an EMBL/GenBank/DDBJ whole genome shotgun (WGS) entry which is preliminary data.</text>
</comment>
<dbReference type="Proteomes" id="UP000229612">
    <property type="component" value="Unassembled WGS sequence"/>
</dbReference>
<dbReference type="InterPro" id="IPR008978">
    <property type="entry name" value="HSP20-like_chaperone"/>
</dbReference>
<evidence type="ECO:0000313" key="5">
    <source>
        <dbReference type="Proteomes" id="UP000229612"/>
    </source>
</evidence>
<reference evidence="5" key="1">
    <citation type="submission" date="2017-09" db="EMBL/GenBank/DDBJ databases">
        <title>Depth-based differentiation of microbial function through sediment-hosted aquifers and enrichment of novel symbionts in the deep terrestrial subsurface.</title>
        <authorList>
            <person name="Probst A.J."/>
            <person name="Ladd B."/>
            <person name="Jarett J.K."/>
            <person name="Geller-Mcgrath D.E."/>
            <person name="Sieber C.M.K."/>
            <person name="Emerson J.B."/>
            <person name="Anantharaman K."/>
            <person name="Thomas B.C."/>
            <person name="Malmstrom R."/>
            <person name="Stieglmeier M."/>
            <person name="Klingl A."/>
            <person name="Woyke T."/>
            <person name="Ryan C.M."/>
            <person name="Banfield J.F."/>
        </authorList>
    </citation>
    <scope>NUCLEOTIDE SEQUENCE [LARGE SCALE GENOMIC DNA]</scope>
</reference>
<evidence type="ECO:0000256" key="2">
    <source>
        <dbReference type="RuleBase" id="RU003616"/>
    </source>
</evidence>
<dbReference type="CDD" id="cd06464">
    <property type="entry name" value="ACD_sHsps-like"/>
    <property type="match status" value="1"/>
</dbReference>
<dbReference type="PANTHER" id="PTHR11527">
    <property type="entry name" value="HEAT-SHOCK PROTEIN 20 FAMILY MEMBER"/>
    <property type="match status" value="1"/>
</dbReference>
<dbReference type="Pfam" id="PF00011">
    <property type="entry name" value="HSP20"/>
    <property type="match status" value="1"/>
</dbReference>
<dbReference type="EMBL" id="PFBG01000003">
    <property type="protein sequence ID" value="PIR86204.1"/>
    <property type="molecule type" value="Genomic_DNA"/>
</dbReference>
<dbReference type="InterPro" id="IPR031107">
    <property type="entry name" value="Small_HSP"/>
</dbReference>
<evidence type="ECO:0000259" key="3">
    <source>
        <dbReference type="PROSITE" id="PS01031"/>
    </source>
</evidence>
<name>A0A2H0UIH8_9BACT</name>
<sequence length="137" mass="15458">MSLIKWEPFDEIEQFFGDRTMPSFLKLSCDLAVDVYEEKGNVVAKMSLPDVKADDLSISIEDDVLTIIGRREEEKETAKKDYYSKEIKRGSFARTVHLPKVVDAKKAEANYKDGILSVTMPVIAGAKDKSVKVKIKK</sequence>
<accession>A0A2H0UIH8</accession>
<evidence type="ECO:0000313" key="4">
    <source>
        <dbReference type="EMBL" id="PIR86204.1"/>
    </source>
</evidence>
<dbReference type="AlphaFoldDB" id="A0A2H0UIH8"/>
<gene>
    <name evidence="4" type="ORF">COU14_00265</name>
</gene>
<comment type="similarity">
    <text evidence="1 2">Belongs to the small heat shock protein (HSP20) family.</text>
</comment>
<dbReference type="InterPro" id="IPR002068">
    <property type="entry name" value="A-crystallin/Hsp20_dom"/>
</dbReference>
<evidence type="ECO:0000256" key="1">
    <source>
        <dbReference type="PROSITE-ProRule" id="PRU00285"/>
    </source>
</evidence>
<dbReference type="PROSITE" id="PS01031">
    <property type="entry name" value="SHSP"/>
    <property type="match status" value="1"/>
</dbReference>
<dbReference type="SUPFAM" id="SSF49764">
    <property type="entry name" value="HSP20-like chaperones"/>
    <property type="match status" value="1"/>
</dbReference>
<feature type="domain" description="SHSP" evidence="3">
    <location>
        <begin position="24"/>
        <end position="136"/>
    </location>
</feature>
<dbReference type="Gene3D" id="2.60.40.790">
    <property type="match status" value="1"/>
</dbReference>
<proteinExistence type="inferred from homology"/>
<protein>
    <recommendedName>
        <fullName evidence="3">SHSP domain-containing protein</fullName>
    </recommendedName>
</protein>